<protein>
    <submittedName>
        <fullName evidence="1">Uncharacterized protein</fullName>
    </submittedName>
</protein>
<evidence type="ECO:0000313" key="1">
    <source>
        <dbReference type="EMBL" id="KAA6392650.1"/>
    </source>
</evidence>
<evidence type="ECO:0000313" key="2">
    <source>
        <dbReference type="Proteomes" id="UP000324800"/>
    </source>
</evidence>
<dbReference type="Proteomes" id="UP000324800">
    <property type="component" value="Unassembled WGS sequence"/>
</dbReference>
<dbReference type="AlphaFoldDB" id="A0A5J4WCT9"/>
<dbReference type="EMBL" id="SNRW01002475">
    <property type="protein sequence ID" value="KAA6392650.1"/>
    <property type="molecule type" value="Genomic_DNA"/>
</dbReference>
<comment type="caution">
    <text evidence="1">The sequence shown here is derived from an EMBL/GenBank/DDBJ whole genome shotgun (WGS) entry which is preliminary data.</text>
</comment>
<name>A0A5J4WCT9_9EUKA</name>
<proteinExistence type="predicted"/>
<sequence>MLDKKLNISDQIDACTKQEDDALLLLKADKSELIDAYNKTEVDAQLDDKLNISDQIDACTKQEDDALLLLKTDKTELIDAYNKTEVDAQLDDKLNISDQIDAYTKQEDDVLLLLKADKAELADYVDLTYAQTINRTKQFNSNVNAAALAKTRKNDASILFAGGDDTLVSSLVSLSQLQKVRDIASVDKQVMDYWWEGTGLRVLEMELPDIGNVITIIGVVTGGVEISEQKYYNNSVVCAGCDVKAISDIIASVDLSSYFSKTNTDTLLDDKLNVSDQIYAYLKTQDDALLLSKADKTQLIDAYTKEEADNLLKNKANQSITYTKTETDQLISQIDVGDVDQSGSSFIKSGADDTVVLLGDGEPDPERTDEDYISLSAVKSQFVSSIYYGSINGNLTANQFIKSGGTDKHVLLAIGTTKAISEFGSGSVDDSNFVKKSDKIQVIQGVIRRGGFDCEIEEQSEDDDDYIIRKQVLLANGATKPLSEFAGGSVDDSNYVKKT</sequence>
<reference evidence="1 2" key="1">
    <citation type="submission" date="2019-03" db="EMBL/GenBank/DDBJ databases">
        <title>Single cell metagenomics reveals metabolic interactions within the superorganism composed of flagellate Streblomastix strix and complex community of Bacteroidetes bacteria on its surface.</title>
        <authorList>
            <person name="Treitli S.C."/>
            <person name="Kolisko M."/>
            <person name="Husnik F."/>
            <person name="Keeling P."/>
            <person name="Hampl V."/>
        </authorList>
    </citation>
    <scope>NUCLEOTIDE SEQUENCE [LARGE SCALE GENOMIC DNA]</scope>
    <source>
        <strain evidence="1">ST1C</strain>
    </source>
</reference>
<gene>
    <name evidence="1" type="ORF">EZS28_011823</name>
</gene>
<organism evidence="1 2">
    <name type="scientific">Streblomastix strix</name>
    <dbReference type="NCBI Taxonomy" id="222440"/>
    <lineage>
        <taxon>Eukaryota</taxon>
        <taxon>Metamonada</taxon>
        <taxon>Preaxostyla</taxon>
        <taxon>Oxymonadida</taxon>
        <taxon>Streblomastigidae</taxon>
        <taxon>Streblomastix</taxon>
    </lineage>
</organism>
<accession>A0A5J4WCT9</accession>